<reference evidence="2" key="2">
    <citation type="journal article" date="2023" name="IMA Fungus">
        <title>Comparative genomic study of the Penicillium genus elucidates a diverse pangenome and 15 lateral gene transfer events.</title>
        <authorList>
            <person name="Petersen C."/>
            <person name="Sorensen T."/>
            <person name="Nielsen M.R."/>
            <person name="Sondergaard T.E."/>
            <person name="Sorensen J.L."/>
            <person name="Fitzpatrick D.A."/>
            <person name="Frisvad J.C."/>
            <person name="Nielsen K.L."/>
        </authorList>
    </citation>
    <scope>NUCLEOTIDE SEQUENCE</scope>
    <source>
        <strain evidence="2">IBT 22155</strain>
    </source>
</reference>
<evidence type="ECO:0000313" key="2">
    <source>
        <dbReference type="EMBL" id="KAJ5143504.1"/>
    </source>
</evidence>
<reference evidence="2" key="1">
    <citation type="submission" date="2022-11" db="EMBL/GenBank/DDBJ databases">
        <authorList>
            <person name="Petersen C."/>
        </authorList>
    </citation>
    <scope>NUCLEOTIDE SEQUENCE</scope>
    <source>
        <strain evidence="2">IBT 22155</strain>
    </source>
</reference>
<dbReference type="RefSeq" id="XP_056525148.1">
    <property type="nucleotide sequence ID" value="XM_056663035.1"/>
</dbReference>
<dbReference type="Proteomes" id="UP001149079">
    <property type="component" value="Unassembled WGS sequence"/>
</dbReference>
<gene>
    <name evidence="2" type="ORF">N7515_002291</name>
</gene>
<evidence type="ECO:0000256" key="1">
    <source>
        <dbReference type="SAM" id="MobiDB-lite"/>
    </source>
</evidence>
<feature type="region of interest" description="Disordered" evidence="1">
    <location>
        <begin position="145"/>
        <end position="173"/>
    </location>
</feature>
<protein>
    <submittedName>
        <fullName evidence="2">Uncharacterized protein</fullName>
    </submittedName>
</protein>
<dbReference type="OrthoDB" id="5238363at2759"/>
<dbReference type="AlphaFoldDB" id="A0A9W9L9J0"/>
<comment type="caution">
    <text evidence="2">The sequence shown here is derived from an EMBL/GenBank/DDBJ whole genome shotgun (WGS) entry which is preliminary data.</text>
</comment>
<dbReference type="GeneID" id="81402205"/>
<evidence type="ECO:0000313" key="3">
    <source>
        <dbReference type="Proteomes" id="UP001149079"/>
    </source>
</evidence>
<proteinExistence type="predicted"/>
<name>A0A9W9L9J0_9EURO</name>
<feature type="compositionally biased region" description="Polar residues" evidence="1">
    <location>
        <begin position="145"/>
        <end position="154"/>
    </location>
</feature>
<sequence>MTPKHFAPTTGFVARYWASCNTPPVAARYLKAPFHPIRPKVVHSCAQRDPNTLWWRVSTTKITTTKRVVRSWCARRVRLAFEQALKQHGLDKLGKPLVSESPLQNNILKGTLEIYIHPPCVTEDFESIQKGANVVVSGLLAHGSTQTSTQTVNGPQPKVRRQRKVSGKVDGSS</sequence>
<dbReference type="EMBL" id="JAPQKL010000002">
    <property type="protein sequence ID" value="KAJ5143504.1"/>
    <property type="molecule type" value="Genomic_DNA"/>
</dbReference>
<accession>A0A9W9L9J0</accession>
<keyword evidence="3" id="KW-1185">Reference proteome</keyword>
<organism evidence="2 3">
    <name type="scientific">Penicillium bovifimosum</name>
    <dbReference type="NCBI Taxonomy" id="126998"/>
    <lineage>
        <taxon>Eukaryota</taxon>
        <taxon>Fungi</taxon>
        <taxon>Dikarya</taxon>
        <taxon>Ascomycota</taxon>
        <taxon>Pezizomycotina</taxon>
        <taxon>Eurotiomycetes</taxon>
        <taxon>Eurotiomycetidae</taxon>
        <taxon>Eurotiales</taxon>
        <taxon>Aspergillaceae</taxon>
        <taxon>Penicillium</taxon>
    </lineage>
</organism>